<keyword evidence="1" id="KW-1133">Transmembrane helix</keyword>
<dbReference type="Proteomes" id="UP001365128">
    <property type="component" value="Unassembled WGS sequence"/>
</dbReference>
<feature type="chain" id="PRO_5046341533" description="Secreted peptide" evidence="2">
    <location>
        <begin position="25"/>
        <end position="98"/>
    </location>
</feature>
<proteinExistence type="predicted"/>
<keyword evidence="2" id="KW-0732">Signal</keyword>
<evidence type="ECO:0000256" key="1">
    <source>
        <dbReference type="SAM" id="Phobius"/>
    </source>
</evidence>
<evidence type="ECO:0000313" key="4">
    <source>
        <dbReference type="Proteomes" id="UP001365128"/>
    </source>
</evidence>
<accession>A0ABR1LH53</accession>
<name>A0ABR1LH53_9PEZI</name>
<keyword evidence="4" id="KW-1185">Reference proteome</keyword>
<keyword evidence="1" id="KW-0812">Transmembrane</keyword>
<organism evidence="3 4">
    <name type="scientific">Phyllosticta citricarpa</name>
    <dbReference type="NCBI Taxonomy" id="55181"/>
    <lineage>
        <taxon>Eukaryota</taxon>
        <taxon>Fungi</taxon>
        <taxon>Dikarya</taxon>
        <taxon>Ascomycota</taxon>
        <taxon>Pezizomycotina</taxon>
        <taxon>Dothideomycetes</taxon>
        <taxon>Dothideomycetes incertae sedis</taxon>
        <taxon>Botryosphaeriales</taxon>
        <taxon>Phyllostictaceae</taxon>
        <taxon>Phyllosticta</taxon>
    </lineage>
</organism>
<feature type="transmembrane region" description="Helical" evidence="1">
    <location>
        <begin position="39"/>
        <end position="63"/>
    </location>
</feature>
<comment type="caution">
    <text evidence="3">The sequence shown here is derived from an EMBL/GenBank/DDBJ whole genome shotgun (WGS) entry which is preliminary data.</text>
</comment>
<protein>
    <recommendedName>
        <fullName evidence="5">Secreted peptide</fullName>
    </recommendedName>
</protein>
<dbReference type="EMBL" id="JBBPDW010000042">
    <property type="protein sequence ID" value="KAK7534549.1"/>
    <property type="molecule type" value="Genomic_DNA"/>
</dbReference>
<feature type="transmembrane region" description="Helical" evidence="1">
    <location>
        <begin position="70"/>
        <end position="86"/>
    </location>
</feature>
<evidence type="ECO:0000313" key="3">
    <source>
        <dbReference type="EMBL" id="KAK7534549.1"/>
    </source>
</evidence>
<feature type="signal peptide" evidence="2">
    <location>
        <begin position="1"/>
        <end position="24"/>
    </location>
</feature>
<keyword evidence="1" id="KW-0472">Membrane</keyword>
<evidence type="ECO:0008006" key="5">
    <source>
        <dbReference type="Google" id="ProtNLM"/>
    </source>
</evidence>
<evidence type="ECO:0000256" key="2">
    <source>
        <dbReference type="SAM" id="SignalP"/>
    </source>
</evidence>
<gene>
    <name evidence="3" type="ORF">IWX46DRAFT_612104</name>
</gene>
<reference evidence="3 4" key="1">
    <citation type="submission" date="2024-04" db="EMBL/GenBank/DDBJ databases">
        <title>Phyllosticta paracitricarpa is synonymous to the EU quarantine fungus P. citricarpa based on phylogenomic analyses.</title>
        <authorList>
            <consortium name="Lawrence Berkeley National Laboratory"/>
            <person name="Van Ingen-Buijs V.A."/>
            <person name="Van Westerhoven A.C."/>
            <person name="Haridas S."/>
            <person name="Skiadas P."/>
            <person name="Martin F."/>
            <person name="Groenewald J.Z."/>
            <person name="Crous P.W."/>
            <person name="Seidl M.F."/>
        </authorList>
    </citation>
    <scope>NUCLEOTIDE SEQUENCE [LARGE SCALE GENOMIC DNA]</scope>
    <source>
        <strain evidence="3 4">CBS 122670</strain>
    </source>
</reference>
<sequence>MAVVWLATAMAMVVLSALAGVSSSSGFLSRFLSPFSFPLFSFSDFFCLSGHLSLFIHLSLCFLGNGKIDALWAIYFLVLAASWRILGAERREMRSSHV</sequence>